<evidence type="ECO:0000256" key="1">
    <source>
        <dbReference type="SAM" id="MobiDB-lite"/>
    </source>
</evidence>
<dbReference type="AlphaFoldDB" id="A0A8J5CX68"/>
<dbReference type="EMBL" id="JACEEZ010011113">
    <property type="protein sequence ID" value="KAG0721457.1"/>
    <property type="molecule type" value="Genomic_DNA"/>
</dbReference>
<keyword evidence="3" id="KW-1185">Reference proteome</keyword>
<name>A0A8J5CX68_CHIOP</name>
<evidence type="ECO:0000313" key="2">
    <source>
        <dbReference type="EMBL" id="KAG0721457.1"/>
    </source>
</evidence>
<evidence type="ECO:0000313" key="3">
    <source>
        <dbReference type="Proteomes" id="UP000770661"/>
    </source>
</evidence>
<feature type="region of interest" description="Disordered" evidence="1">
    <location>
        <begin position="1"/>
        <end position="30"/>
    </location>
</feature>
<accession>A0A8J5CX68</accession>
<comment type="caution">
    <text evidence="2">The sequence shown here is derived from an EMBL/GenBank/DDBJ whole genome shotgun (WGS) entry which is preliminary data.</text>
</comment>
<dbReference type="OrthoDB" id="6371827at2759"/>
<protein>
    <submittedName>
        <fullName evidence="2">Uncharacterized protein</fullName>
    </submittedName>
</protein>
<feature type="region of interest" description="Disordered" evidence="1">
    <location>
        <begin position="80"/>
        <end position="111"/>
    </location>
</feature>
<organism evidence="2 3">
    <name type="scientific">Chionoecetes opilio</name>
    <name type="common">Atlantic snow crab</name>
    <name type="synonym">Cancer opilio</name>
    <dbReference type="NCBI Taxonomy" id="41210"/>
    <lineage>
        <taxon>Eukaryota</taxon>
        <taxon>Metazoa</taxon>
        <taxon>Ecdysozoa</taxon>
        <taxon>Arthropoda</taxon>
        <taxon>Crustacea</taxon>
        <taxon>Multicrustacea</taxon>
        <taxon>Malacostraca</taxon>
        <taxon>Eumalacostraca</taxon>
        <taxon>Eucarida</taxon>
        <taxon>Decapoda</taxon>
        <taxon>Pleocyemata</taxon>
        <taxon>Brachyura</taxon>
        <taxon>Eubrachyura</taxon>
        <taxon>Majoidea</taxon>
        <taxon>Majidae</taxon>
        <taxon>Chionoecetes</taxon>
    </lineage>
</organism>
<proteinExistence type="predicted"/>
<reference evidence="2" key="1">
    <citation type="submission" date="2020-07" db="EMBL/GenBank/DDBJ databases">
        <title>The High-quality genome of the commercially important snow crab, Chionoecetes opilio.</title>
        <authorList>
            <person name="Jeong J.-H."/>
            <person name="Ryu S."/>
        </authorList>
    </citation>
    <scope>NUCLEOTIDE SEQUENCE</scope>
    <source>
        <strain evidence="2">MADBK_172401_WGS</strain>
        <tissue evidence="2">Digestive gland</tissue>
    </source>
</reference>
<sequence>MGSLPHWFQGEHFGPQGGREAHSPPSPIDMPQTRLIHLTFRYINRHWDNELTDAFQYTSLGYTHEPNHWWAHSPSLPWTPRHQTPGLGPQNPPTPTYTNGHETGPHAPGAPHTRAHLNPPPQFLVTTPIARHSSNHYPPSPPRPTCDLRWLSRPGFGIQKIFKQTPDLPTQTGKCKGSNP</sequence>
<dbReference type="Proteomes" id="UP000770661">
    <property type="component" value="Unassembled WGS sequence"/>
</dbReference>
<gene>
    <name evidence="2" type="ORF">GWK47_000004</name>
</gene>